<dbReference type="Gene3D" id="3.30.1330.70">
    <property type="entry name" value="Holliday junction resolvase RusA"/>
    <property type="match status" value="1"/>
</dbReference>
<evidence type="ECO:0000313" key="1">
    <source>
        <dbReference type="EMBL" id="GGF07480.1"/>
    </source>
</evidence>
<evidence type="ECO:0000313" key="2">
    <source>
        <dbReference type="Proteomes" id="UP000632273"/>
    </source>
</evidence>
<dbReference type="InterPro" id="IPR008822">
    <property type="entry name" value="Endonuclease_RusA-like"/>
</dbReference>
<dbReference type="RefSeq" id="WP_188813340.1">
    <property type="nucleotide sequence ID" value="NZ_BMHT01000003.1"/>
</dbReference>
<dbReference type="Pfam" id="PF05866">
    <property type="entry name" value="RusA"/>
    <property type="match status" value="1"/>
</dbReference>
<proteinExistence type="predicted"/>
<gene>
    <name evidence="1" type="ORF">GCM10011383_18190</name>
</gene>
<name>A0ABQ1U1D9_9BACT</name>
<reference evidence="2" key="1">
    <citation type="journal article" date="2019" name="Int. J. Syst. Evol. Microbiol.">
        <title>The Global Catalogue of Microorganisms (GCM) 10K type strain sequencing project: providing services to taxonomists for standard genome sequencing and annotation.</title>
        <authorList>
            <consortium name="The Broad Institute Genomics Platform"/>
            <consortium name="The Broad Institute Genome Sequencing Center for Infectious Disease"/>
            <person name="Wu L."/>
            <person name="Ma J."/>
        </authorList>
    </citation>
    <scope>NUCLEOTIDE SEQUENCE [LARGE SCALE GENOMIC DNA]</scope>
    <source>
        <strain evidence="2">CGMCC 1.15197</strain>
    </source>
</reference>
<organism evidence="1 2">
    <name type="scientific">Hymenobacter cavernae</name>
    <dbReference type="NCBI Taxonomy" id="2044852"/>
    <lineage>
        <taxon>Bacteria</taxon>
        <taxon>Pseudomonadati</taxon>
        <taxon>Bacteroidota</taxon>
        <taxon>Cytophagia</taxon>
        <taxon>Cytophagales</taxon>
        <taxon>Hymenobacteraceae</taxon>
        <taxon>Hymenobacter</taxon>
    </lineage>
</organism>
<protein>
    <submittedName>
        <fullName evidence="1">Uncharacterized protein</fullName>
    </submittedName>
</protein>
<dbReference type="SUPFAM" id="SSF103084">
    <property type="entry name" value="Holliday junction resolvase RusA"/>
    <property type="match status" value="1"/>
</dbReference>
<accession>A0ABQ1U1D9</accession>
<keyword evidence="2" id="KW-1185">Reference proteome</keyword>
<dbReference type="InterPro" id="IPR036614">
    <property type="entry name" value="RusA-like_sf"/>
</dbReference>
<dbReference type="Proteomes" id="UP000632273">
    <property type="component" value="Unassembled WGS sequence"/>
</dbReference>
<dbReference type="EMBL" id="BMHT01000003">
    <property type="protein sequence ID" value="GGF07480.1"/>
    <property type="molecule type" value="Genomic_DNA"/>
</dbReference>
<sequence length="134" mass="15312">MAIDLEFLLSRRPVSHQVKRRTNLQSWKSFVRAEAQSVWGAQAALAIPCQLTLVYFYQENPADIDNIIKPIQDALVGLVYVDDFYVTDVDSHRRLLTDQFDLTRLPPLILQAIATAQECVYVRVTSSQPIESYL</sequence>
<comment type="caution">
    <text evidence="1">The sequence shown here is derived from an EMBL/GenBank/DDBJ whole genome shotgun (WGS) entry which is preliminary data.</text>
</comment>